<dbReference type="InterPro" id="IPR050077">
    <property type="entry name" value="LexA_repressor"/>
</dbReference>
<proteinExistence type="predicted"/>
<dbReference type="RefSeq" id="WP_335959262.1">
    <property type="nucleotide sequence ID" value="NZ_JAXBLX010000004.1"/>
</dbReference>
<dbReference type="CDD" id="cd06529">
    <property type="entry name" value="S24_LexA-like"/>
    <property type="match status" value="1"/>
</dbReference>
<evidence type="ECO:0000313" key="3">
    <source>
        <dbReference type="Proteomes" id="UP001589838"/>
    </source>
</evidence>
<organism evidence="2 3">
    <name type="scientific">Halalkalibacter kiskunsagensis</name>
    <dbReference type="NCBI Taxonomy" id="1548599"/>
    <lineage>
        <taxon>Bacteria</taxon>
        <taxon>Bacillati</taxon>
        <taxon>Bacillota</taxon>
        <taxon>Bacilli</taxon>
        <taxon>Bacillales</taxon>
        <taxon>Bacillaceae</taxon>
        <taxon>Halalkalibacter</taxon>
    </lineage>
</organism>
<dbReference type="PANTHER" id="PTHR33516:SF2">
    <property type="entry name" value="LEXA REPRESSOR-RELATED"/>
    <property type="match status" value="1"/>
</dbReference>
<dbReference type="Gene3D" id="2.10.109.10">
    <property type="entry name" value="Umud Fragment, subunit A"/>
    <property type="match status" value="1"/>
</dbReference>
<sequence length="127" mass="14228">MPVIGNLTIDDPIDANENIIEYTYIPDDGKYREGEVFILEVHGDSIEGRSRICKGDRVLVQRQNDVESGEIAVVVINGEDANLRCVKKTETGDVYLYPDNAKYEPLLIKDGNAKIYGKVVQVIFEPL</sequence>
<feature type="domain" description="Peptidase S24/S26A/S26B/S26C" evidence="1">
    <location>
        <begin position="2"/>
        <end position="120"/>
    </location>
</feature>
<dbReference type="PANTHER" id="PTHR33516">
    <property type="entry name" value="LEXA REPRESSOR"/>
    <property type="match status" value="1"/>
</dbReference>
<name>A0ABV6KBR1_9BACI</name>
<dbReference type="InterPro" id="IPR015927">
    <property type="entry name" value="Peptidase_S24_S26A/B/C"/>
</dbReference>
<dbReference type="InterPro" id="IPR039418">
    <property type="entry name" value="LexA-like"/>
</dbReference>
<dbReference type="EMBL" id="JBHLUX010000024">
    <property type="protein sequence ID" value="MFC0470699.1"/>
    <property type="molecule type" value="Genomic_DNA"/>
</dbReference>
<reference evidence="2 3" key="1">
    <citation type="submission" date="2024-09" db="EMBL/GenBank/DDBJ databases">
        <authorList>
            <person name="Sun Q."/>
            <person name="Mori K."/>
        </authorList>
    </citation>
    <scope>NUCLEOTIDE SEQUENCE [LARGE SCALE GENOMIC DNA]</scope>
    <source>
        <strain evidence="2 3">NCAIM B.02610</strain>
    </source>
</reference>
<evidence type="ECO:0000259" key="1">
    <source>
        <dbReference type="Pfam" id="PF00717"/>
    </source>
</evidence>
<comment type="caution">
    <text evidence="2">The sequence shown here is derived from an EMBL/GenBank/DDBJ whole genome shotgun (WGS) entry which is preliminary data.</text>
</comment>
<keyword evidence="3" id="KW-1185">Reference proteome</keyword>
<protein>
    <submittedName>
        <fullName evidence="2">LexA family protein</fullName>
    </submittedName>
</protein>
<gene>
    <name evidence="2" type="ORF">ACFFHM_09380</name>
</gene>
<dbReference type="Pfam" id="PF00717">
    <property type="entry name" value="Peptidase_S24"/>
    <property type="match status" value="1"/>
</dbReference>
<dbReference type="InterPro" id="IPR036286">
    <property type="entry name" value="LexA/Signal_pep-like_sf"/>
</dbReference>
<dbReference type="SUPFAM" id="SSF51306">
    <property type="entry name" value="LexA/Signal peptidase"/>
    <property type="match status" value="1"/>
</dbReference>
<accession>A0ABV6KBR1</accession>
<dbReference type="Proteomes" id="UP001589838">
    <property type="component" value="Unassembled WGS sequence"/>
</dbReference>
<evidence type="ECO:0000313" key="2">
    <source>
        <dbReference type="EMBL" id="MFC0470699.1"/>
    </source>
</evidence>